<gene>
    <name evidence="3" type="ORF">G9Q97_01415</name>
</gene>
<dbReference type="InterPro" id="IPR051203">
    <property type="entry name" value="Polysaccharide_Synthase-Rel"/>
</dbReference>
<dbReference type="Pfam" id="PF02719">
    <property type="entry name" value="Polysacc_synt_2"/>
    <property type="match status" value="1"/>
</dbReference>
<evidence type="ECO:0000313" key="3">
    <source>
        <dbReference type="EMBL" id="NHE55467.1"/>
    </source>
</evidence>
<accession>A0ABX0H1Z2</accession>
<dbReference type="PANTHER" id="PTHR43318:SF1">
    <property type="entry name" value="POLYSACCHARIDE BIOSYNTHESIS PROTEIN EPSC-RELATED"/>
    <property type="match status" value="1"/>
</dbReference>
<sequence>METGIMKKIWELSGKISDKTGYQRLTSLSEKLIELYREQGRIENNPLASSRKRTLSVPAEDLKQILNQSSILVTGGLGCVGSSLVRALLEHGPAKIVVVDKVSPQESSYQLPESEQIEFRQHDILDENGLEEIFRTYRPEFVFHTAAQRNPGLAEKSILDTVKTNILGTLAVLTACEKTPSVSQCVFTSTGKASRYLTNEIYAATKKVCEMLLDDFSRNGSKIYSMVRFTHIVDNSLMDKQIMEYAKHGDFIPIHSPGKFVTAQNVNEAALLLLNALIHSEKGIARFLLVKNLEWPVESLELALYYIQEFKRKIPIIFTGNPKGYGEKFFRGQLDWKNPLELNLLINVYENRKREINRAEDIIISTLVPTSHKLLDHLISALKKVSTDQEAKTVLLKGLKDLFEDSLAHVPASQTMEILKWGLDQNHLKQDGLTPSDFGDMIPIMMRSLSETPFEKELKDAFESPC</sequence>
<feature type="domain" description="Polysaccharide biosynthesis protein CapD-like" evidence="2">
    <location>
        <begin position="71"/>
        <end position="323"/>
    </location>
</feature>
<comment type="similarity">
    <text evidence="1">Belongs to the polysaccharide synthase family.</text>
</comment>
<dbReference type="InterPro" id="IPR036291">
    <property type="entry name" value="NAD(P)-bd_dom_sf"/>
</dbReference>
<proteinExistence type="inferred from homology"/>
<evidence type="ECO:0000259" key="2">
    <source>
        <dbReference type="Pfam" id="PF02719"/>
    </source>
</evidence>
<evidence type="ECO:0000256" key="1">
    <source>
        <dbReference type="ARBA" id="ARBA00007430"/>
    </source>
</evidence>
<protein>
    <submittedName>
        <fullName evidence="3">Polysaccharide biosynthesis protein</fullName>
    </submittedName>
</protein>
<evidence type="ECO:0000313" key="4">
    <source>
        <dbReference type="Proteomes" id="UP000649799"/>
    </source>
</evidence>
<name>A0ABX0H1Z2_9BACT</name>
<dbReference type="Gene3D" id="3.40.50.720">
    <property type="entry name" value="NAD(P)-binding Rossmann-like Domain"/>
    <property type="match status" value="1"/>
</dbReference>
<comment type="caution">
    <text evidence="3">The sequence shown here is derived from an EMBL/GenBank/DDBJ whole genome shotgun (WGS) entry which is preliminary data.</text>
</comment>
<keyword evidence="4" id="KW-1185">Reference proteome</keyword>
<organism evidence="3 4">
    <name type="scientific">Cyclobacterium plantarum</name>
    <dbReference type="NCBI Taxonomy" id="2716263"/>
    <lineage>
        <taxon>Bacteria</taxon>
        <taxon>Pseudomonadati</taxon>
        <taxon>Bacteroidota</taxon>
        <taxon>Cytophagia</taxon>
        <taxon>Cytophagales</taxon>
        <taxon>Cyclobacteriaceae</taxon>
        <taxon>Cyclobacterium</taxon>
    </lineage>
</organism>
<dbReference type="Proteomes" id="UP000649799">
    <property type="component" value="Unassembled WGS sequence"/>
</dbReference>
<dbReference type="PANTHER" id="PTHR43318">
    <property type="entry name" value="UDP-N-ACETYLGLUCOSAMINE 4,6-DEHYDRATASE"/>
    <property type="match status" value="1"/>
</dbReference>
<reference evidence="3 4" key="1">
    <citation type="submission" date="2020-03" db="EMBL/GenBank/DDBJ databases">
        <title>Cyclobacterium plantarum sp. nov., a marine bacterium isolated from a coastal-marine wetland.</title>
        <authorList>
            <person name="Sanchez-Porro C."/>
            <person name="Ventosa A."/>
            <person name="Amoozegar M."/>
        </authorList>
    </citation>
    <scope>NUCLEOTIDE SEQUENCE [LARGE SCALE GENOMIC DNA]</scope>
    <source>
        <strain evidence="3 4">GBPx2</strain>
    </source>
</reference>
<dbReference type="InterPro" id="IPR003869">
    <property type="entry name" value="Polysac_CapD-like"/>
</dbReference>
<dbReference type="SUPFAM" id="SSF51735">
    <property type="entry name" value="NAD(P)-binding Rossmann-fold domains"/>
    <property type="match status" value="1"/>
</dbReference>
<dbReference type="EMBL" id="JAANYN010000001">
    <property type="protein sequence ID" value="NHE55467.1"/>
    <property type="molecule type" value="Genomic_DNA"/>
</dbReference>